<proteinExistence type="predicted"/>
<dbReference type="AlphaFoldDB" id="A0A1U7IZB0"/>
<evidence type="ECO:0000313" key="2">
    <source>
        <dbReference type="Proteomes" id="UP000185557"/>
    </source>
</evidence>
<dbReference type="EMBL" id="MRCG01000023">
    <property type="protein sequence ID" value="OKH44383.1"/>
    <property type="molecule type" value="Genomic_DNA"/>
</dbReference>
<dbReference type="RefSeq" id="WP_073610684.1">
    <property type="nucleotide sequence ID" value="NZ_MRCG01000023.1"/>
</dbReference>
<accession>A0A1U7IZB0</accession>
<dbReference type="Proteomes" id="UP000185557">
    <property type="component" value="Unassembled WGS sequence"/>
</dbReference>
<dbReference type="OrthoDB" id="573145at2"/>
<dbReference type="InterPro" id="IPR035223">
    <property type="entry name" value="DUF5335"/>
</dbReference>
<gene>
    <name evidence="1" type="ORF">NIES30_22395</name>
</gene>
<keyword evidence="2" id="KW-1185">Reference proteome</keyword>
<name>A0A1U7IZB0_9CYAN</name>
<dbReference type="Pfam" id="PF17269">
    <property type="entry name" value="DUF5335"/>
    <property type="match status" value="1"/>
</dbReference>
<comment type="caution">
    <text evidence="1">The sequence shown here is derived from an EMBL/GenBank/DDBJ whole genome shotgun (WGS) entry which is preliminary data.</text>
</comment>
<reference evidence="1 2" key="1">
    <citation type="submission" date="2016-11" db="EMBL/GenBank/DDBJ databases">
        <title>Draft Genome Sequences of Nine Cyanobacterial Strains from Diverse Habitats.</title>
        <authorList>
            <person name="Zhu T."/>
            <person name="Hou S."/>
            <person name="Lu X."/>
            <person name="Hess W.R."/>
        </authorList>
    </citation>
    <scope>NUCLEOTIDE SEQUENCE [LARGE SCALE GENOMIC DNA]</scope>
    <source>
        <strain evidence="1 2">NIES-30</strain>
    </source>
</reference>
<sequence length="132" mass="15216">MNLELSYKRYQLDIPHGIWQEFFAQLTDEHRGRLITLKQLDQELGDFNVLYQKPLFSITYDQPDHTNDLMVTVNRFLGTREAVYAHRIVSPQAVSIITDEDGAIQSCTITDEDYAQTVISFQFQRLSPAGGF</sequence>
<organism evidence="1 2">
    <name type="scientific">Phormidium tenue NIES-30</name>
    <dbReference type="NCBI Taxonomy" id="549789"/>
    <lineage>
        <taxon>Bacteria</taxon>
        <taxon>Bacillati</taxon>
        <taxon>Cyanobacteriota</taxon>
        <taxon>Cyanophyceae</taxon>
        <taxon>Oscillatoriophycideae</taxon>
        <taxon>Oscillatoriales</taxon>
        <taxon>Oscillatoriaceae</taxon>
        <taxon>Phormidium</taxon>
    </lineage>
</organism>
<evidence type="ECO:0000313" key="1">
    <source>
        <dbReference type="EMBL" id="OKH44383.1"/>
    </source>
</evidence>
<protein>
    <submittedName>
        <fullName evidence="1">Uncharacterized protein</fullName>
    </submittedName>
</protein>